<reference evidence="1 2" key="1">
    <citation type="submission" date="2019-07" db="EMBL/GenBank/DDBJ databases">
        <title>Whole genome shotgun sequence of Rhodospirillum oryzae NBRC 107573.</title>
        <authorList>
            <person name="Hosoyama A."/>
            <person name="Uohara A."/>
            <person name="Ohji S."/>
            <person name="Ichikawa N."/>
        </authorList>
    </citation>
    <scope>NUCLEOTIDE SEQUENCE [LARGE SCALE GENOMIC DNA]</scope>
    <source>
        <strain evidence="1 2">NBRC 107573</strain>
    </source>
</reference>
<sequence length="515" mass="55488">MPPVLYGPDGLPIRRKALREEISGPTVTGVRSPWRELVGSDVTPRKVAGLLRAADQGDGAAYLALADDIEERDLHYAAVLGVRKRQVSQLPVVVEAVSDARDDVAAADLAREWLGRDDLEDDLFDLLDALGKGYAVAEILWEPSAGGRRLWPRLEARDPAWFRFSRTDGKTPQLIADNGSDTPLPAWKFVTHRGRFKTGIPLRSGLARAAAWAWCFKSFDLKAWLIFCEVYGHPLRLGKYDPGASEADKATLLRAVRDIAQDAAAIIPEGMTIEFVATQSQSTGELYERMVTYWDQQVSKLVLGQVGTTDAIAGGYAVGKVHDGVRGDIERADAKALAGTLNRDLVRPLIDLNLGPREAYPRIRIGRPEETDLAQLTGALQVLVPLGLRVSMSEVRDKLGLADPDPDEEVLAPAAPLPGPVVTAAQARLPPKGAVDDTDRAVIQALGASAPLVEGWLGEVRRIVETSPDLETAIDRLSALTPDTGLDTLQALLQDAMVAQALEGAVGVVDGGRDA</sequence>
<proteinExistence type="predicted"/>
<accession>A0A512H9Z8</accession>
<gene>
    <name evidence="1" type="primary">gpH</name>
    <name evidence="1" type="ORF">ROR02_24120</name>
</gene>
<protein>
    <recommendedName>
        <fullName evidence="3">Mu-like prophage FluMu protein gp29</fullName>
    </recommendedName>
</protein>
<comment type="caution">
    <text evidence="1">The sequence shown here is derived from an EMBL/GenBank/DDBJ whole genome shotgun (WGS) entry which is preliminary data.</text>
</comment>
<evidence type="ECO:0008006" key="3">
    <source>
        <dbReference type="Google" id="ProtNLM"/>
    </source>
</evidence>
<dbReference type="RefSeq" id="WP_170245098.1">
    <property type="nucleotide sequence ID" value="NZ_BJZO01000069.1"/>
</dbReference>
<dbReference type="Proteomes" id="UP000321567">
    <property type="component" value="Unassembled WGS sequence"/>
</dbReference>
<keyword evidence="2" id="KW-1185">Reference proteome</keyword>
<dbReference type="InterPro" id="IPR009279">
    <property type="entry name" value="Portal_Mu"/>
</dbReference>
<dbReference type="EMBL" id="BJZO01000069">
    <property type="protein sequence ID" value="GEO82281.1"/>
    <property type="molecule type" value="Genomic_DNA"/>
</dbReference>
<dbReference type="AlphaFoldDB" id="A0A512H9Z8"/>
<dbReference type="Pfam" id="PF06074">
    <property type="entry name" value="Portal_Mu"/>
    <property type="match status" value="1"/>
</dbReference>
<name>A0A512H9Z8_9PROT</name>
<evidence type="ECO:0000313" key="1">
    <source>
        <dbReference type="EMBL" id="GEO82281.1"/>
    </source>
</evidence>
<evidence type="ECO:0000313" key="2">
    <source>
        <dbReference type="Proteomes" id="UP000321567"/>
    </source>
</evidence>
<organism evidence="1 2">
    <name type="scientific">Pararhodospirillum oryzae</name>
    <dbReference type="NCBI Taxonomy" id="478448"/>
    <lineage>
        <taxon>Bacteria</taxon>
        <taxon>Pseudomonadati</taxon>
        <taxon>Pseudomonadota</taxon>
        <taxon>Alphaproteobacteria</taxon>
        <taxon>Rhodospirillales</taxon>
        <taxon>Rhodospirillaceae</taxon>
        <taxon>Pararhodospirillum</taxon>
    </lineage>
</organism>